<dbReference type="InterPro" id="IPR023393">
    <property type="entry name" value="START-like_dom_sf"/>
</dbReference>
<accession>A0A327YTM4</accession>
<dbReference type="AlphaFoldDB" id="A0A327YTM4"/>
<evidence type="ECO:0000313" key="1">
    <source>
        <dbReference type="EMBL" id="RAK24310.1"/>
    </source>
</evidence>
<gene>
    <name evidence="1" type="ORF">B0I03_102165</name>
</gene>
<organism evidence="1 2">
    <name type="scientific">Flavobacterium aquaticum</name>
    <dbReference type="NCBI Taxonomy" id="1236486"/>
    <lineage>
        <taxon>Bacteria</taxon>
        <taxon>Pseudomonadati</taxon>
        <taxon>Bacteroidota</taxon>
        <taxon>Flavobacteriia</taxon>
        <taxon>Flavobacteriales</taxon>
        <taxon>Flavobacteriaceae</taxon>
        <taxon>Flavobacterium</taxon>
    </lineage>
</organism>
<dbReference type="RefSeq" id="WP_111566108.1">
    <property type="nucleotide sequence ID" value="NZ_QLMI01000002.1"/>
</dbReference>
<dbReference type="SUPFAM" id="SSF55961">
    <property type="entry name" value="Bet v1-like"/>
    <property type="match status" value="1"/>
</dbReference>
<comment type="caution">
    <text evidence="1">The sequence shown here is derived from an EMBL/GenBank/DDBJ whole genome shotgun (WGS) entry which is preliminary data.</text>
</comment>
<proteinExistence type="predicted"/>
<dbReference type="Proteomes" id="UP000249620">
    <property type="component" value="Unassembled WGS sequence"/>
</dbReference>
<dbReference type="EMBL" id="QLMI01000002">
    <property type="protein sequence ID" value="RAK24310.1"/>
    <property type="molecule type" value="Genomic_DNA"/>
</dbReference>
<reference evidence="1 2" key="1">
    <citation type="submission" date="2018-06" db="EMBL/GenBank/DDBJ databases">
        <title>Genomic Encyclopedia of Type Strains, Phase III (KMG-III): the genomes of soil and plant-associated and newly described type strains.</title>
        <authorList>
            <person name="Whitman W."/>
        </authorList>
    </citation>
    <scope>NUCLEOTIDE SEQUENCE [LARGE SCALE GENOMIC DNA]</scope>
    <source>
        <strain evidence="1 2">CGMCC 1.12398</strain>
    </source>
</reference>
<dbReference type="Gene3D" id="3.30.530.20">
    <property type="match status" value="1"/>
</dbReference>
<protein>
    <submittedName>
        <fullName evidence="1">Uncharacterized protein DUF1857</fullName>
    </submittedName>
</protein>
<dbReference type="Pfam" id="PF08982">
    <property type="entry name" value="AtaL"/>
    <property type="match status" value="1"/>
</dbReference>
<keyword evidence="2" id="KW-1185">Reference proteome</keyword>
<sequence>MTEFTVTVNASLEKVWSHLLNKIEHPENFVPGVSDVIISEKNTEFVIRQMTVTTPETTTILKEKITFIPYKVRFLLLEHPTMEGYVDNDAKFVSEEETEMTFTTNWNDKTSKAAIGNLELLKSAVLKTKKYIEEN</sequence>
<name>A0A327YTM4_9FLAO</name>
<dbReference type="InterPro" id="IPR015075">
    <property type="entry name" value="AtaL"/>
</dbReference>
<dbReference type="OrthoDB" id="1354137at2"/>
<evidence type="ECO:0000313" key="2">
    <source>
        <dbReference type="Proteomes" id="UP000249620"/>
    </source>
</evidence>